<evidence type="ECO:0000313" key="7">
    <source>
        <dbReference type="EMBL" id="KOO34217.1"/>
    </source>
</evidence>
<evidence type="ECO:0000256" key="3">
    <source>
        <dbReference type="ARBA" id="ARBA00022531"/>
    </source>
</evidence>
<evidence type="ECO:0000256" key="5">
    <source>
        <dbReference type="PIRSR" id="PIRSR601344-1"/>
    </source>
</evidence>
<keyword evidence="4" id="KW-0934">Plastid</keyword>
<keyword evidence="5" id="KW-0157">Chromophore</keyword>
<dbReference type="GO" id="GO:0009765">
    <property type="term" value="P:photosynthesis, light harvesting"/>
    <property type="evidence" value="ECO:0007669"/>
    <property type="project" value="InterPro"/>
</dbReference>
<comment type="caution">
    <text evidence="7">The sequence shown here is derived from an EMBL/GenBank/DDBJ whole genome shotgun (WGS) entry which is preliminary data.</text>
</comment>
<feature type="binding site" evidence="5">
    <location>
        <position position="81"/>
    </location>
    <ligand>
        <name>chlorophyll a</name>
        <dbReference type="ChEBI" id="CHEBI:58416"/>
        <label>1</label>
    </ligand>
</feature>
<evidence type="ECO:0000256" key="4">
    <source>
        <dbReference type="ARBA" id="ARBA00022640"/>
    </source>
</evidence>
<comment type="subcellular location">
    <subcellularLocation>
        <location evidence="1">Plastid</location>
        <location evidence="1">Chloroplast</location>
    </subcellularLocation>
</comment>
<feature type="binding site" evidence="5">
    <location>
        <position position="52"/>
    </location>
    <ligand>
        <name>chlorophyll a</name>
        <dbReference type="ChEBI" id="CHEBI:58416"/>
        <label>1</label>
    </ligand>
</feature>
<dbReference type="GO" id="GO:0009507">
    <property type="term" value="C:chloroplast"/>
    <property type="evidence" value="ECO:0007669"/>
    <property type="project" value="UniProtKB-SubCell"/>
</dbReference>
<organism evidence="7 8">
    <name type="scientific">Chrysochromulina tobinii</name>
    <dbReference type="NCBI Taxonomy" id="1460289"/>
    <lineage>
        <taxon>Eukaryota</taxon>
        <taxon>Haptista</taxon>
        <taxon>Haptophyta</taxon>
        <taxon>Prymnesiophyceae</taxon>
        <taxon>Prymnesiales</taxon>
        <taxon>Chrysochromulinaceae</taxon>
        <taxon>Chrysochromulina</taxon>
    </lineage>
</organism>
<sequence>MALALFAASASFAPAAPLAHVAPAARASAVVMETKGDLATLANKLNPAVGFWDPMKLSDATLWDYSNEASIGWLRHAEIKHGRVAMAGFVGYIVHANGIHFPWHTPGDELCGKVSAPELWHNLPDAAKLQIVLGIGFLEWWSELRLIPGDKHYMKGGKPGYVPPFDATPDQLPHWIGLNLYDPLKWSMNKTPAQKERGLLVELNNGRLAQIGLFGFLSEGKVPGSVPFLKGIIPPMSYDVMAPFEFDFSHGITF</sequence>
<dbReference type="Proteomes" id="UP000037460">
    <property type="component" value="Unassembled WGS sequence"/>
</dbReference>
<name>A0A0M0K6H7_9EUKA</name>
<dbReference type="PANTHER" id="PTHR21649">
    <property type="entry name" value="CHLOROPHYLL A/B BINDING PROTEIN"/>
    <property type="match status" value="1"/>
</dbReference>
<feature type="binding site" evidence="5">
    <location>
        <position position="58"/>
    </location>
    <ligand>
        <name>chlorophyll a</name>
        <dbReference type="ChEBI" id="CHEBI:58416"/>
        <label>1</label>
    </ligand>
</feature>
<dbReference type="AlphaFoldDB" id="A0A0M0K6H7"/>
<dbReference type="SUPFAM" id="SSF103511">
    <property type="entry name" value="Chlorophyll a-b binding protein"/>
    <property type="match status" value="1"/>
</dbReference>
<feature type="binding site" evidence="5">
    <location>
        <position position="207"/>
    </location>
    <ligand>
        <name>chlorophyll a</name>
        <dbReference type="ChEBI" id="CHEBI:58416"/>
        <label>1</label>
    </ligand>
</feature>
<keyword evidence="2" id="KW-0150">Chloroplast</keyword>
<dbReference type="InterPro" id="IPR001344">
    <property type="entry name" value="Chloro_AB-bd_pln"/>
</dbReference>
<dbReference type="Pfam" id="PF00504">
    <property type="entry name" value="Chloroa_b-bind"/>
    <property type="match status" value="1"/>
</dbReference>
<dbReference type="OrthoDB" id="191071at2759"/>
<evidence type="ECO:0000256" key="6">
    <source>
        <dbReference type="SAM" id="SignalP"/>
    </source>
</evidence>
<keyword evidence="6" id="KW-0732">Signal</keyword>
<proteinExistence type="predicted"/>
<feature type="binding site" evidence="5">
    <location>
        <position position="78"/>
    </location>
    <ligand>
        <name>chlorophyll a</name>
        <dbReference type="ChEBI" id="CHEBI:58416"/>
        <label>1</label>
    </ligand>
</feature>
<dbReference type="GO" id="GO:0016020">
    <property type="term" value="C:membrane"/>
    <property type="evidence" value="ECO:0007669"/>
    <property type="project" value="InterPro"/>
</dbReference>
<evidence type="ECO:0000313" key="8">
    <source>
        <dbReference type="Proteomes" id="UP000037460"/>
    </source>
</evidence>
<keyword evidence="5" id="KW-0148">Chlorophyll</keyword>
<keyword evidence="8" id="KW-1185">Reference proteome</keyword>
<keyword evidence="3" id="KW-0602">Photosynthesis</keyword>
<dbReference type="Gene3D" id="1.10.3460.10">
    <property type="entry name" value="Chlorophyll a/b binding protein domain"/>
    <property type="match status" value="1"/>
</dbReference>
<evidence type="ECO:0000256" key="1">
    <source>
        <dbReference type="ARBA" id="ARBA00004229"/>
    </source>
</evidence>
<feature type="binding site" evidence="5">
    <location>
        <position position="202"/>
    </location>
    <ligand>
        <name>chlorophyll a</name>
        <dbReference type="ChEBI" id="CHEBI:58416"/>
        <label>1</label>
    </ligand>
</feature>
<feature type="signal peptide" evidence="6">
    <location>
        <begin position="1"/>
        <end position="15"/>
    </location>
</feature>
<dbReference type="GO" id="GO:0016168">
    <property type="term" value="F:chlorophyll binding"/>
    <property type="evidence" value="ECO:0007669"/>
    <property type="project" value="UniProtKB-KW"/>
</dbReference>
<feature type="chain" id="PRO_5013153270" evidence="6">
    <location>
        <begin position="16"/>
        <end position="254"/>
    </location>
</feature>
<feature type="binding site" evidence="5">
    <location>
        <position position="83"/>
    </location>
    <ligand>
        <name>chlorophyll a</name>
        <dbReference type="ChEBI" id="CHEBI:58416"/>
        <label>1</label>
    </ligand>
</feature>
<feature type="binding site" evidence="5">
    <location>
        <position position="205"/>
    </location>
    <ligand>
        <name>chlorophyll a</name>
        <dbReference type="ChEBI" id="CHEBI:58416"/>
        <label>1</label>
    </ligand>
</feature>
<dbReference type="InterPro" id="IPR022796">
    <property type="entry name" value="Chloroa_b-bind"/>
</dbReference>
<evidence type="ECO:0000256" key="2">
    <source>
        <dbReference type="ARBA" id="ARBA00022528"/>
    </source>
</evidence>
<dbReference type="EMBL" id="JWZX01001294">
    <property type="protein sequence ID" value="KOO34217.1"/>
    <property type="molecule type" value="Genomic_DNA"/>
</dbReference>
<reference evidence="8" key="1">
    <citation type="journal article" date="2015" name="PLoS Genet.">
        <title>Genome Sequence and Transcriptome Analyses of Chrysochromulina tobin: Metabolic Tools for Enhanced Algal Fitness in the Prominent Order Prymnesiales (Haptophyceae).</title>
        <authorList>
            <person name="Hovde B.T."/>
            <person name="Deodato C.R."/>
            <person name="Hunsperger H.M."/>
            <person name="Ryken S.A."/>
            <person name="Yost W."/>
            <person name="Jha R.K."/>
            <person name="Patterson J."/>
            <person name="Monnat R.J. Jr."/>
            <person name="Barlow S.B."/>
            <person name="Starkenburg S.R."/>
            <person name="Cattolico R.A."/>
        </authorList>
    </citation>
    <scope>NUCLEOTIDE SEQUENCE</scope>
    <source>
        <strain evidence="8">CCMP291</strain>
    </source>
</reference>
<accession>A0A0M0K6H7</accession>
<protein>
    <submittedName>
        <fullName evidence="7">Chloroplast light harvesting protein isoform 12</fullName>
    </submittedName>
</protein>
<gene>
    <name evidence="7" type="ORF">Ctob_012690</name>
</gene>